<dbReference type="GO" id="GO:0042795">
    <property type="term" value="P:snRNA transcription by RNA polymerase II"/>
    <property type="evidence" value="ECO:0007669"/>
    <property type="project" value="TreeGrafter"/>
</dbReference>
<dbReference type="PANTHER" id="PTHR15131:SF3">
    <property type="entry name" value="SNRNA-ACTIVATING PROTEIN COMPLEX SUBUNIT 1"/>
    <property type="match status" value="1"/>
</dbReference>
<dbReference type="Pfam" id="PF09808">
    <property type="entry name" value="SNAPC1"/>
    <property type="match status" value="1"/>
</dbReference>
<keyword evidence="3" id="KW-1185">Reference proteome</keyword>
<dbReference type="InterPro" id="IPR019188">
    <property type="entry name" value="SNAPC1"/>
</dbReference>
<dbReference type="OrthoDB" id="20127at2759"/>
<proteinExistence type="predicted"/>
<accession>A0A8J4PQJ5</accession>
<dbReference type="AlphaFoldDB" id="A0A8J4PQJ5"/>
<sequence>MAKKRKVDEEQSNPPSPLESPREVEPIQQQIEPVPLPPPKPRVKVNKRSIRVQPDQLPEGAEYVDVNVHEERSKKRETCEFYLKNPQNLMQMIKTIIFNFQTRNSLSFKDFKEIWRTQQLNPFFESLSMNPSLIHMLYYAVLGYTLVNQPVNTKAAIIYSLYIIYNCQVLKPKVPIIITINMWNSLLGYCDSFKFHPEALEPYHAFKELRKSNAFVFSALLHPISSMPIFKTNSTQVSAPVIPTELVGVDTLKDVIDFDEFQHIHELYESAKSKIVNSDETLKTSLGFAKHDFYQQIHRSFEDHALDRFTKMQENKMPGIP</sequence>
<dbReference type="EMBL" id="AJWJ01000290">
    <property type="protein sequence ID" value="KAF2072325.1"/>
    <property type="molecule type" value="Genomic_DNA"/>
</dbReference>
<comment type="caution">
    <text evidence="2">The sequence shown here is derived from an EMBL/GenBank/DDBJ whole genome shotgun (WGS) entry which is preliminary data.</text>
</comment>
<evidence type="ECO:0000313" key="3">
    <source>
        <dbReference type="Proteomes" id="UP000695562"/>
    </source>
</evidence>
<evidence type="ECO:0000256" key="1">
    <source>
        <dbReference type="SAM" id="MobiDB-lite"/>
    </source>
</evidence>
<dbReference type="GO" id="GO:0043565">
    <property type="term" value="F:sequence-specific DNA binding"/>
    <property type="evidence" value="ECO:0007669"/>
    <property type="project" value="TreeGrafter"/>
</dbReference>
<dbReference type="Proteomes" id="UP000695562">
    <property type="component" value="Unassembled WGS sequence"/>
</dbReference>
<organism evidence="2 3">
    <name type="scientific">Polysphondylium violaceum</name>
    <dbReference type="NCBI Taxonomy" id="133409"/>
    <lineage>
        <taxon>Eukaryota</taxon>
        <taxon>Amoebozoa</taxon>
        <taxon>Evosea</taxon>
        <taxon>Eumycetozoa</taxon>
        <taxon>Dictyostelia</taxon>
        <taxon>Dictyosteliales</taxon>
        <taxon>Dictyosteliaceae</taxon>
        <taxon>Polysphondylium</taxon>
    </lineage>
</organism>
<dbReference type="GO" id="GO:0042796">
    <property type="term" value="P:snRNA transcription by RNA polymerase III"/>
    <property type="evidence" value="ECO:0007669"/>
    <property type="project" value="TreeGrafter"/>
</dbReference>
<feature type="region of interest" description="Disordered" evidence="1">
    <location>
        <begin position="1"/>
        <end position="44"/>
    </location>
</feature>
<reference evidence="2" key="1">
    <citation type="submission" date="2020-01" db="EMBL/GenBank/DDBJ databases">
        <title>Development of genomics and gene disruption for Polysphondylium violaceum indicates a role for the polyketide synthase stlB in stalk morphogenesis.</title>
        <authorList>
            <person name="Narita B."/>
            <person name="Kawabe Y."/>
            <person name="Kin K."/>
            <person name="Saito T."/>
            <person name="Gibbs R."/>
            <person name="Kuspa A."/>
            <person name="Muzny D."/>
            <person name="Queller D."/>
            <person name="Richards S."/>
            <person name="Strassman J."/>
            <person name="Sucgang R."/>
            <person name="Worley K."/>
            <person name="Schaap P."/>
        </authorList>
    </citation>
    <scope>NUCLEOTIDE SEQUENCE</scope>
    <source>
        <strain evidence="2">QSvi11</strain>
    </source>
</reference>
<evidence type="ECO:0000313" key="2">
    <source>
        <dbReference type="EMBL" id="KAF2072325.1"/>
    </source>
</evidence>
<protein>
    <submittedName>
        <fullName evidence="2">Uncharacterized protein</fullName>
    </submittedName>
</protein>
<name>A0A8J4PQJ5_9MYCE</name>
<gene>
    <name evidence="2" type="ORF">CYY_006359</name>
</gene>
<dbReference type="GO" id="GO:0019185">
    <property type="term" value="C:snRNA-activating protein complex"/>
    <property type="evidence" value="ECO:0007669"/>
    <property type="project" value="TreeGrafter"/>
</dbReference>
<dbReference type="PANTHER" id="PTHR15131">
    <property type="entry name" value="SMALL NUCLEAR RNA ACTIVATING COMPLEX, POLYPEPTIDE 1"/>
    <property type="match status" value="1"/>
</dbReference>